<keyword evidence="8" id="KW-0969">Cilium</keyword>
<dbReference type="AlphaFoldDB" id="A0A494XCA7"/>
<dbReference type="InterPro" id="IPR040026">
    <property type="entry name" value="FliD"/>
</dbReference>
<gene>
    <name evidence="8" type="ORF">D7Z26_23375</name>
</gene>
<organism evidence="8 9">
    <name type="scientific">Cohnella endophytica</name>
    <dbReference type="NCBI Taxonomy" id="2419778"/>
    <lineage>
        <taxon>Bacteria</taxon>
        <taxon>Bacillati</taxon>
        <taxon>Bacillota</taxon>
        <taxon>Bacilli</taxon>
        <taxon>Bacillales</taxon>
        <taxon>Paenibacillaceae</taxon>
        <taxon>Cohnella</taxon>
    </lineage>
</organism>
<dbReference type="GO" id="GO:0005576">
    <property type="term" value="C:extracellular region"/>
    <property type="evidence" value="ECO:0007669"/>
    <property type="project" value="UniProtKB-SubCell"/>
</dbReference>
<accession>A0A494XCA7</accession>
<reference evidence="8 9" key="1">
    <citation type="submission" date="2018-10" db="EMBL/GenBank/DDBJ databases">
        <title>Cohnella sp. M2MS4P-1, whole genome shotgun sequence.</title>
        <authorList>
            <person name="Tuo L."/>
        </authorList>
    </citation>
    <scope>NUCLEOTIDE SEQUENCE [LARGE SCALE GENOMIC DNA]</scope>
    <source>
        <strain evidence="8 9">M2MS4P-1</strain>
    </source>
</reference>
<evidence type="ECO:0000256" key="2">
    <source>
        <dbReference type="ARBA" id="ARBA00011255"/>
    </source>
</evidence>
<comment type="similarity">
    <text evidence="1 5">Belongs to the FliD family.</text>
</comment>
<evidence type="ECO:0000259" key="6">
    <source>
        <dbReference type="Pfam" id="PF02465"/>
    </source>
</evidence>
<dbReference type="OrthoDB" id="9776025at2"/>
<dbReference type="RefSeq" id="WP_120979448.1">
    <property type="nucleotide sequence ID" value="NZ_RBZM01000011.1"/>
</dbReference>
<proteinExistence type="inferred from homology"/>
<evidence type="ECO:0000256" key="1">
    <source>
        <dbReference type="ARBA" id="ARBA00009764"/>
    </source>
</evidence>
<dbReference type="Proteomes" id="UP000282076">
    <property type="component" value="Unassembled WGS sequence"/>
</dbReference>
<name>A0A494XCA7_9BACL</name>
<feature type="domain" description="Flagellar hook-associated protein 2 N-terminal" evidence="6">
    <location>
        <begin position="8"/>
        <end position="105"/>
    </location>
</feature>
<sequence length="516" mass="56114">MRISGFSSGMDIDAMVKEMMKAKRIPIDQLGQKKQVLEWQREEYRGINAKIAAFRNNKLFNYNTQSEFSQVKTEVAGEGNIVSAKGTTSAVAGTTTIKVKSLAESANNVGSDIRASDTSVPPAKIAIDTSKAIADEDTLKNKVIPASTYTFKINGAQVTVDPSKMSVNDVLSQINGKTNVQAFYDEGTGKVIMTSKDTGGSASITIEDTDNFLSSVLGVANNPLAKGKDASLSINGVDTTRSSNSFSLNGVEITLQGVSSSSTVITTSKNVDKIVDDIKSFINDYNELLKMLQDKVGETRYRKYAPLTDDQRSAMKESEITQWEAKAKSGLLANDTILTKTISDMRMSLMTKVNTGSSIKQMTNIGLETGPYYEGGKLYLKDENKLREALEKDPKAVMALFTSNPDPVSDPNNPGKKILPETENVGIFQRLYGNFKTALDAMSERAGTNAYSTSLTDTLKTESVLGKGIKGLTDKINDQTARLTIIENRYYRQFGDMEKAMSKFSSQSTSLFGSSS</sequence>
<dbReference type="GO" id="GO:0009421">
    <property type="term" value="C:bacterial-type flagellum filament cap"/>
    <property type="evidence" value="ECO:0007669"/>
    <property type="project" value="InterPro"/>
</dbReference>
<evidence type="ECO:0000256" key="5">
    <source>
        <dbReference type="RuleBase" id="RU362066"/>
    </source>
</evidence>
<dbReference type="PANTHER" id="PTHR30288">
    <property type="entry name" value="FLAGELLAR CAP/ASSEMBLY PROTEIN FLID"/>
    <property type="match status" value="1"/>
</dbReference>
<keyword evidence="4 5" id="KW-0975">Bacterial flagellum</keyword>
<keyword evidence="5" id="KW-0964">Secreted</keyword>
<evidence type="ECO:0000256" key="4">
    <source>
        <dbReference type="ARBA" id="ARBA00023143"/>
    </source>
</evidence>
<evidence type="ECO:0000259" key="7">
    <source>
        <dbReference type="Pfam" id="PF07195"/>
    </source>
</evidence>
<feature type="domain" description="Flagellar hook-associated protein 2 C-terminal" evidence="7">
    <location>
        <begin position="227"/>
        <end position="504"/>
    </location>
</feature>
<protein>
    <recommendedName>
        <fullName evidence="5">Flagellar hook-associated protein 2</fullName>
        <shortName evidence="5">HAP2</shortName>
    </recommendedName>
    <alternativeName>
        <fullName evidence="5">Flagellar cap protein</fullName>
    </alternativeName>
</protein>
<evidence type="ECO:0000313" key="8">
    <source>
        <dbReference type="EMBL" id="RKP47251.1"/>
    </source>
</evidence>
<comment type="function">
    <text evidence="5">Required for morphogenesis and for the elongation of the flagellar filament by facilitating polymerization of the flagellin monomers at the tip of growing filament. Forms a capping structure, which prevents flagellin subunits (transported through the central channel of the flagellum) from leaking out without polymerization at the distal end.</text>
</comment>
<dbReference type="PANTHER" id="PTHR30288:SF0">
    <property type="entry name" value="FLAGELLAR HOOK-ASSOCIATED PROTEIN 2"/>
    <property type="match status" value="1"/>
</dbReference>
<comment type="caution">
    <text evidence="8">The sequence shown here is derived from an EMBL/GenBank/DDBJ whole genome shotgun (WGS) entry which is preliminary data.</text>
</comment>
<dbReference type="InterPro" id="IPR003481">
    <property type="entry name" value="FliD_N"/>
</dbReference>
<keyword evidence="3" id="KW-0175">Coiled coil</keyword>
<dbReference type="GO" id="GO:0009424">
    <property type="term" value="C:bacterial-type flagellum hook"/>
    <property type="evidence" value="ECO:0007669"/>
    <property type="project" value="UniProtKB-UniRule"/>
</dbReference>
<dbReference type="GO" id="GO:0071973">
    <property type="term" value="P:bacterial-type flagellum-dependent cell motility"/>
    <property type="evidence" value="ECO:0007669"/>
    <property type="project" value="TreeGrafter"/>
</dbReference>
<dbReference type="EMBL" id="RBZM01000011">
    <property type="protein sequence ID" value="RKP47251.1"/>
    <property type="molecule type" value="Genomic_DNA"/>
</dbReference>
<dbReference type="Pfam" id="PF07195">
    <property type="entry name" value="FliD_C"/>
    <property type="match status" value="1"/>
</dbReference>
<evidence type="ECO:0000256" key="3">
    <source>
        <dbReference type="ARBA" id="ARBA00023054"/>
    </source>
</evidence>
<keyword evidence="8" id="KW-0282">Flagellum</keyword>
<keyword evidence="8" id="KW-0966">Cell projection</keyword>
<dbReference type="InterPro" id="IPR010809">
    <property type="entry name" value="FliD_C"/>
</dbReference>
<comment type="subcellular location">
    <subcellularLocation>
        <location evidence="5">Secreted</location>
    </subcellularLocation>
    <subcellularLocation>
        <location evidence="5">Bacterial flagellum</location>
    </subcellularLocation>
</comment>
<comment type="subunit">
    <text evidence="2 5">Homopentamer.</text>
</comment>
<evidence type="ECO:0000313" key="9">
    <source>
        <dbReference type="Proteomes" id="UP000282076"/>
    </source>
</evidence>
<dbReference type="GO" id="GO:0007155">
    <property type="term" value="P:cell adhesion"/>
    <property type="evidence" value="ECO:0007669"/>
    <property type="project" value="InterPro"/>
</dbReference>
<keyword evidence="9" id="KW-1185">Reference proteome</keyword>
<dbReference type="Pfam" id="PF02465">
    <property type="entry name" value="FliD_N"/>
    <property type="match status" value="1"/>
</dbReference>